<evidence type="ECO:0000256" key="2">
    <source>
        <dbReference type="ARBA" id="ARBA00004371"/>
    </source>
</evidence>
<evidence type="ECO:0000256" key="9">
    <source>
        <dbReference type="ARBA" id="ARBA00022723"/>
    </source>
</evidence>
<evidence type="ECO:0000256" key="6">
    <source>
        <dbReference type="ARBA" id="ARBA00022525"/>
    </source>
</evidence>
<dbReference type="PANTHER" id="PTHR12053:SF3">
    <property type="entry name" value="CARBOXYPEPTIDASE Q"/>
    <property type="match status" value="1"/>
</dbReference>
<keyword evidence="8" id="KW-0645">Protease</keyword>
<evidence type="ECO:0000256" key="7">
    <source>
        <dbReference type="ARBA" id="ARBA00022645"/>
    </source>
</evidence>
<evidence type="ECO:0000256" key="8">
    <source>
        <dbReference type="ARBA" id="ARBA00022670"/>
    </source>
</evidence>
<keyword evidence="6" id="KW-0964">Secreted</keyword>
<dbReference type="GO" id="GO:0005576">
    <property type="term" value="C:extracellular region"/>
    <property type="evidence" value="ECO:0007669"/>
    <property type="project" value="UniProtKB-SubCell"/>
</dbReference>
<dbReference type="GO" id="GO:0046872">
    <property type="term" value="F:metal ion binding"/>
    <property type="evidence" value="ECO:0007669"/>
    <property type="project" value="UniProtKB-KW"/>
</dbReference>
<keyword evidence="12" id="KW-0256">Endoplasmic reticulum</keyword>
<dbReference type="InterPro" id="IPR039866">
    <property type="entry name" value="CPQ"/>
</dbReference>
<evidence type="ECO:0000256" key="3">
    <source>
        <dbReference type="ARBA" id="ARBA00004555"/>
    </source>
</evidence>
<evidence type="ECO:0000256" key="16">
    <source>
        <dbReference type="ARBA" id="ARBA00023145"/>
    </source>
</evidence>
<sequence>MRSHSVLINPTLLLSVIATSLSVLPLGALTQVTSTQENAGGGVVVDWDVVAQIREEGLQRSQIANTLSYMTDVLGARLTNSIAMDNAQHWAVEEMKRIGLTGTNREPFMEYGVSWDNEYVSIHLLEPDYQPMVGYPIAHTPGTNGKQELPAVIADVRTRQDLETLEGKIRGVAVLSTPPAIVDLSRFETGTPKRSAQEMRELAEAVVPPPPGPDPYFSRLYPDPPQNPDVLTAAERLAFYVKEGVAVVLESSSGWPGAVRGFARPGAKIDLWSRDATMSSVPIVAVTPEHYNRMYRILRRGIPVSLEVEVRNSHGTSVEQASNVLGEIPGTDLTQEVVMMGAHFDTWHASPNASDNTSGVAVVLEAARILKAIGAEPRRTIRVALWSGEEQGLYGSRAYVREHFGNPNDTNIGTTPEYETFSAYFNQDYGPGQYRGIWLQENEHVRQIFKAWMEPFHDMGMTTISLQGVGSTDHVPFDNIGLPAFQFLQARVGGTGGHTNLDFFDTVPIEDLMKNAVIMASFAYHAAMADERIPRKHTTPHN</sequence>
<dbReference type="GO" id="GO:0005783">
    <property type="term" value="C:endoplasmic reticulum"/>
    <property type="evidence" value="ECO:0007669"/>
    <property type="project" value="UniProtKB-SubCell"/>
</dbReference>
<reference evidence="22" key="1">
    <citation type="submission" date="2018-05" db="EMBL/GenBank/DDBJ databases">
        <authorList>
            <person name="Lanie J.A."/>
            <person name="Ng W.-L."/>
            <person name="Kazmierczak K.M."/>
            <person name="Andrzejewski T.M."/>
            <person name="Davidsen T.M."/>
            <person name="Wayne K.J."/>
            <person name="Tettelin H."/>
            <person name="Glass J.I."/>
            <person name="Rusch D."/>
            <person name="Podicherti R."/>
            <person name="Tsui H.-C.T."/>
            <person name="Winkler M.E."/>
        </authorList>
    </citation>
    <scope>NUCLEOTIDE SEQUENCE</scope>
</reference>
<keyword evidence="16" id="KW-0865">Zymogen</keyword>
<dbReference type="PANTHER" id="PTHR12053">
    <property type="entry name" value="PROTEASE FAMILY M28 PLASMA GLUTAMATE CARBOXYPEPTIDASE-RELATED"/>
    <property type="match status" value="1"/>
</dbReference>
<evidence type="ECO:0000256" key="14">
    <source>
        <dbReference type="ARBA" id="ARBA00023034"/>
    </source>
</evidence>
<gene>
    <name evidence="22" type="ORF">METZ01_LOCUS48161</name>
</gene>
<dbReference type="EMBL" id="UINC01002313">
    <property type="protein sequence ID" value="SUZ95307.1"/>
    <property type="molecule type" value="Genomic_DNA"/>
</dbReference>
<evidence type="ECO:0000256" key="15">
    <source>
        <dbReference type="ARBA" id="ARBA00023049"/>
    </source>
</evidence>
<evidence type="ECO:0000256" key="1">
    <source>
        <dbReference type="ARBA" id="ARBA00004240"/>
    </source>
</evidence>
<keyword evidence="7" id="KW-0121">Carboxypeptidase</keyword>
<keyword evidence="18" id="KW-0458">Lysosome</keyword>
<evidence type="ECO:0000256" key="5">
    <source>
        <dbReference type="ARBA" id="ARBA00014116"/>
    </source>
</evidence>
<dbReference type="GO" id="GO:0006508">
    <property type="term" value="P:proteolysis"/>
    <property type="evidence" value="ECO:0007669"/>
    <property type="project" value="UniProtKB-KW"/>
</dbReference>
<comment type="subunit">
    <text evidence="19">Homodimer. The monomeric form is inactive while the homodimer is active.</text>
</comment>
<evidence type="ECO:0000256" key="17">
    <source>
        <dbReference type="ARBA" id="ARBA00023180"/>
    </source>
</evidence>
<dbReference type="Gene3D" id="3.40.630.10">
    <property type="entry name" value="Zn peptidases"/>
    <property type="match status" value="1"/>
</dbReference>
<evidence type="ECO:0000256" key="11">
    <source>
        <dbReference type="ARBA" id="ARBA00022801"/>
    </source>
</evidence>
<dbReference type="SUPFAM" id="SSF53187">
    <property type="entry name" value="Zn-dependent exopeptidases"/>
    <property type="match status" value="1"/>
</dbReference>
<feature type="domain" description="Peptidase M28" evidence="21">
    <location>
        <begin position="323"/>
        <end position="520"/>
    </location>
</feature>
<evidence type="ECO:0000256" key="20">
    <source>
        <dbReference type="ARBA" id="ARBA00033328"/>
    </source>
</evidence>
<dbReference type="GO" id="GO:0005794">
    <property type="term" value="C:Golgi apparatus"/>
    <property type="evidence" value="ECO:0007669"/>
    <property type="project" value="UniProtKB-SubCell"/>
</dbReference>
<dbReference type="Pfam" id="PF04389">
    <property type="entry name" value="Peptidase_M28"/>
    <property type="match status" value="1"/>
</dbReference>
<dbReference type="GO" id="GO:0004180">
    <property type="term" value="F:carboxypeptidase activity"/>
    <property type="evidence" value="ECO:0007669"/>
    <property type="project" value="UniProtKB-KW"/>
</dbReference>
<evidence type="ECO:0000256" key="18">
    <source>
        <dbReference type="ARBA" id="ARBA00023228"/>
    </source>
</evidence>
<dbReference type="AlphaFoldDB" id="A0A381RZB4"/>
<keyword evidence="9" id="KW-0479">Metal-binding</keyword>
<evidence type="ECO:0000259" key="21">
    <source>
        <dbReference type="Pfam" id="PF04389"/>
    </source>
</evidence>
<keyword evidence="14" id="KW-0333">Golgi apparatus</keyword>
<keyword evidence="11" id="KW-0378">Hydrolase</keyword>
<name>A0A381RZB4_9ZZZZ</name>
<evidence type="ECO:0000256" key="12">
    <source>
        <dbReference type="ARBA" id="ARBA00022824"/>
    </source>
</evidence>
<comment type="subcellular location">
    <subcellularLocation>
        <location evidence="1">Endoplasmic reticulum</location>
    </subcellularLocation>
    <subcellularLocation>
        <location evidence="3">Golgi apparatus</location>
    </subcellularLocation>
    <subcellularLocation>
        <location evidence="2">Lysosome</location>
    </subcellularLocation>
    <subcellularLocation>
        <location evidence="4">Secreted</location>
    </subcellularLocation>
</comment>
<keyword evidence="13" id="KW-0862">Zinc</keyword>
<dbReference type="GO" id="GO:0005764">
    <property type="term" value="C:lysosome"/>
    <property type="evidence" value="ECO:0007669"/>
    <property type="project" value="UniProtKB-SubCell"/>
</dbReference>
<dbReference type="InterPro" id="IPR007484">
    <property type="entry name" value="Peptidase_M28"/>
</dbReference>
<evidence type="ECO:0000256" key="19">
    <source>
        <dbReference type="ARBA" id="ARBA00025833"/>
    </source>
</evidence>
<keyword evidence="10" id="KW-0732">Signal</keyword>
<evidence type="ECO:0000256" key="13">
    <source>
        <dbReference type="ARBA" id="ARBA00022833"/>
    </source>
</evidence>
<protein>
    <recommendedName>
        <fullName evidence="5">Carboxypeptidase Q</fullName>
    </recommendedName>
    <alternativeName>
        <fullName evidence="20">Plasma glutamate carboxypeptidase</fullName>
    </alternativeName>
</protein>
<evidence type="ECO:0000313" key="22">
    <source>
        <dbReference type="EMBL" id="SUZ95307.1"/>
    </source>
</evidence>
<dbReference type="GO" id="GO:0070573">
    <property type="term" value="F:metallodipeptidase activity"/>
    <property type="evidence" value="ECO:0007669"/>
    <property type="project" value="InterPro"/>
</dbReference>
<accession>A0A381RZB4</accession>
<evidence type="ECO:0000256" key="10">
    <source>
        <dbReference type="ARBA" id="ARBA00022729"/>
    </source>
</evidence>
<keyword evidence="17" id="KW-0325">Glycoprotein</keyword>
<keyword evidence="15" id="KW-0482">Metalloprotease</keyword>
<organism evidence="22">
    <name type="scientific">marine metagenome</name>
    <dbReference type="NCBI Taxonomy" id="408172"/>
    <lineage>
        <taxon>unclassified sequences</taxon>
        <taxon>metagenomes</taxon>
        <taxon>ecological metagenomes</taxon>
    </lineage>
</organism>
<evidence type="ECO:0000256" key="4">
    <source>
        <dbReference type="ARBA" id="ARBA00004613"/>
    </source>
</evidence>
<proteinExistence type="predicted"/>